<keyword evidence="2" id="KW-1185">Reference proteome</keyword>
<dbReference type="RefSeq" id="WP_130286330.1">
    <property type="nucleotide sequence ID" value="NZ_SGXE01000002.1"/>
</dbReference>
<dbReference type="EMBL" id="SGXE01000002">
    <property type="protein sequence ID" value="RZS93186.1"/>
    <property type="molecule type" value="Genomic_DNA"/>
</dbReference>
<evidence type="ECO:0000313" key="1">
    <source>
        <dbReference type="EMBL" id="RZS93186.1"/>
    </source>
</evidence>
<dbReference type="InterPro" id="IPR046037">
    <property type="entry name" value="DUF5995"/>
</dbReference>
<name>A0A4Q7P080_9FLAO</name>
<accession>A0A4Q7P080</accession>
<dbReference type="OrthoDB" id="583431at2"/>
<dbReference type="AlphaFoldDB" id="A0A4Q7P080"/>
<proteinExistence type="predicted"/>
<comment type="caution">
    <text evidence="1">The sequence shown here is derived from an EMBL/GenBank/DDBJ whole genome shotgun (WGS) entry which is preliminary data.</text>
</comment>
<protein>
    <submittedName>
        <fullName evidence="1">Uncharacterized protein</fullName>
    </submittedName>
</protein>
<dbReference type="Proteomes" id="UP000292262">
    <property type="component" value="Unassembled WGS sequence"/>
</dbReference>
<reference evidence="1 2" key="1">
    <citation type="submission" date="2019-02" db="EMBL/GenBank/DDBJ databases">
        <title>Genomic Encyclopedia of Type Strains, Phase IV (KMG-IV): sequencing the most valuable type-strain genomes for metagenomic binning, comparative biology and taxonomic classification.</title>
        <authorList>
            <person name="Goeker M."/>
        </authorList>
    </citation>
    <scope>NUCLEOTIDE SEQUENCE [LARGE SCALE GENOMIC DNA]</scope>
    <source>
        <strain evidence="1 2">DSM 17196</strain>
    </source>
</reference>
<gene>
    <name evidence="1" type="ORF">EV197_1757</name>
</gene>
<organism evidence="1 2">
    <name type="scientific">Aquimarina brevivitae</name>
    <dbReference type="NCBI Taxonomy" id="323412"/>
    <lineage>
        <taxon>Bacteria</taxon>
        <taxon>Pseudomonadati</taxon>
        <taxon>Bacteroidota</taxon>
        <taxon>Flavobacteriia</taxon>
        <taxon>Flavobacteriales</taxon>
        <taxon>Flavobacteriaceae</taxon>
        <taxon>Aquimarina</taxon>
    </lineage>
</organism>
<dbReference type="Pfam" id="PF19458">
    <property type="entry name" value="DUF5995"/>
    <property type="match status" value="1"/>
</dbReference>
<evidence type="ECO:0000313" key="2">
    <source>
        <dbReference type="Proteomes" id="UP000292262"/>
    </source>
</evidence>
<sequence length="250" mass="28593">MKPLHTIDEVLQALQQIIDTSIKNKDPLGYFAVLYYKVTQKVKEGIQQEFFEDNPRMEQLDVIFASRYIDAYYAYQSNQPTTASWQYAFSLATQFWPTVFQHLLIGMNAHINLDLGIAAAEVSKGGDISSLKTDFERINQILSDLVYDVEEDLSKIWPTLKKILTLTKDVDNFLVDFSMKLARDGAWKFAETLFATAEDQKVNVINQRDIKIAKKAKIITEPGFIANFIMKIIRLGELGSVPQKIEDLKE</sequence>